<accession>A0A3B0SNC0</accession>
<protein>
    <submittedName>
        <fullName evidence="1">Uncharacterized protein</fullName>
    </submittedName>
</protein>
<proteinExistence type="predicted"/>
<gene>
    <name evidence="1" type="ORF">MNBD_ACTINO01-2292</name>
</gene>
<sequence>MSDTPSEFIDHGERPTEELYIELRDLEAMETRMTDENGTPEATSVVATDDTSGIRERIAHLRALLSDRGVVQD</sequence>
<reference evidence="1" key="1">
    <citation type="submission" date="2018-06" db="EMBL/GenBank/DDBJ databases">
        <authorList>
            <person name="Zhirakovskaya E."/>
        </authorList>
    </citation>
    <scope>NUCLEOTIDE SEQUENCE</scope>
</reference>
<organism evidence="1">
    <name type="scientific">hydrothermal vent metagenome</name>
    <dbReference type="NCBI Taxonomy" id="652676"/>
    <lineage>
        <taxon>unclassified sequences</taxon>
        <taxon>metagenomes</taxon>
        <taxon>ecological metagenomes</taxon>
    </lineage>
</organism>
<dbReference type="EMBL" id="UOEI01000446">
    <property type="protein sequence ID" value="VAW05940.1"/>
    <property type="molecule type" value="Genomic_DNA"/>
</dbReference>
<evidence type="ECO:0000313" key="1">
    <source>
        <dbReference type="EMBL" id="VAW05940.1"/>
    </source>
</evidence>
<name>A0A3B0SNC0_9ZZZZ</name>
<dbReference type="AlphaFoldDB" id="A0A3B0SNC0"/>